<dbReference type="InterPro" id="IPR036047">
    <property type="entry name" value="F-box-like_dom_sf"/>
</dbReference>
<dbReference type="InterPro" id="IPR013187">
    <property type="entry name" value="F-box-assoc_dom_typ3"/>
</dbReference>
<dbReference type="InterPro" id="IPR017451">
    <property type="entry name" value="F-box-assoc_interact_dom"/>
</dbReference>
<dbReference type="SUPFAM" id="SSF81383">
    <property type="entry name" value="F-box domain"/>
    <property type="match status" value="1"/>
</dbReference>
<dbReference type="Pfam" id="PF08268">
    <property type="entry name" value="FBA_3"/>
    <property type="match status" value="1"/>
</dbReference>
<feature type="region of interest" description="Disordered" evidence="1">
    <location>
        <begin position="1"/>
        <end position="22"/>
    </location>
</feature>
<dbReference type="PANTHER" id="PTHR31111:SF125">
    <property type="entry name" value="F-BOX PROTEIN CPR30-LIKE"/>
    <property type="match status" value="1"/>
</dbReference>
<evidence type="ECO:0000313" key="3">
    <source>
        <dbReference type="EMBL" id="CAA7044446.1"/>
    </source>
</evidence>
<keyword evidence="4" id="KW-1185">Reference proteome</keyword>
<sequence>MKTRRQNSVSGDPLPIITRRNTRSKTAENSSWPIPIDVIIEIFSTLPLESIATCRCVSKLCDLLFFSSPQPQNPDENSSSVVANIKFSVHGSRGDIDYVHGLVSLLCNQNSRGKEETLAVICNPSTRESVILPKVKMMRGARVKCLLGYDPIDKQFKVLSMTKGDYRLGVSWEKHQVLTLGTGGKPSWRKIECPYPIIL</sequence>
<reference evidence="3" key="1">
    <citation type="submission" date="2020-01" db="EMBL/GenBank/DDBJ databases">
        <authorList>
            <person name="Mishra B."/>
        </authorList>
    </citation>
    <scope>NUCLEOTIDE SEQUENCE [LARGE SCALE GENOMIC DNA]</scope>
</reference>
<comment type="caution">
    <text evidence="3">The sequence shown here is derived from an EMBL/GenBank/DDBJ whole genome shotgun (WGS) entry which is preliminary data.</text>
</comment>
<proteinExistence type="predicted"/>
<dbReference type="OrthoDB" id="687122at2759"/>
<protein>
    <recommendedName>
        <fullName evidence="2">F-box associated beta-propeller type 3 domain-containing protein</fullName>
    </recommendedName>
</protein>
<evidence type="ECO:0000256" key="1">
    <source>
        <dbReference type="SAM" id="MobiDB-lite"/>
    </source>
</evidence>
<accession>A0A6D2JW04</accession>
<evidence type="ECO:0000313" key="4">
    <source>
        <dbReference type="Proteomes" id="UP000467841"/>
    </source>
</evidence>
<dbReference type="EMBL" id="CACVBM020001299">
    <property type="protein sequence ID" value="CAA7044446.1"/>
    <property type="molecule type" value="Genomic_DNA"/>
</dbReference>
<organism evidence="3 4">
    <name type="scientific">Microthlaspi erraticum</name>
    <dbReference type="NCBI Taxonomy" id="1685480"/>
    <lineage>
        <taxon>Eukaryota</taxon>
        <taxon>Viridiplantae</taxon>
        <taxon>Streptophyta</taxon>
        <taxon>Embryophyta</taxon>
        <taxon>Tracheophyta</taxon>
        <taxon>Spermatophyta</taxon>
        <taxon>Magnoliopsida</taxon>
        <taxon>eudicotyledons</taxon>
        <taxon>Gunneridae</taxon>
        <taxon>Pentapetalae</taxon>
        <taxon>rosids</taxon>
        <taxon>malvids</taxon>
        <taxon>Brassicales</taxon>
        <taxon>Brassicaceae</taxon>
        <taxon>Coluteocarpeae</taxon>
        <taxon>Microthlaspi</taxon>
    </lineage>
</organism>
<feature type="compositionally biased region" description="Polar residues" evidence="1">
    <location>
        <begin position="1"/>
        <end position="10"/>
    </location>
</feature>
<dbReference type="AlphaFoldDB" id="A0A6D2JW04"/>
<evidence type="ECO:0000259" key="2">
    <source>
        <dbReference type="Pfam" id="PF08268"/>
    </source>
</evidence>
<dbReference type="NCBIfam" id="TIGR01640">
    <property type="entry name" value="F_box_assoc_1"/>
    <property type="match status" value="1"/>
</dbReference>
<dbReference type="PANTHER" id="PTHR31111">
    <property type="entry name" value="BNAA05G37150D PROTEIN-RELATED"/>
    <property type="match status" value="1"/>
</dbReference>
<name>A0A6D2JW04_9BRAS</name>
<dbReference type="Proteomes" id="UP000467841">
    <property type="component" value="Unassembled WGS sequence"/>
</dbReference>
<feature type="domain" description="F-box associated beta-propeller type 3" evidence="2">
    <location>
        <begin position="56"/>
        <end position="196"/>
    </location>
</feature>
<gene>
    <name evidence="3" type="ORF">MERR_LOCUS31681</name>
</gene>